<gene>
    <name evidence="2" type="ORF">EEDITHA_LOCUS11943</name>
</gene>
<dbReference type="EMBL" id="CAKOGL010000016">
    <property type="protein sequence ID" value="CAH2096628.1"/>
    <property type="molecule type" value="Genomic_DNA"/>
</dbReference>
<keyword evidence="3" id="KW-1185">Reference proteome</keyword>
<reference evidence="2" key="1">
    <citation type="submission" date="2022-03" db="EMBL/GenBank/DDBJ databases">
        <authorList>
            <person name="Tunstrom K."/>
        </authorList>
    </citation>
    <scope>NUCLEOTIDE SEQUENCE</scope>
</reference>
<name>A0AAU9UBZ7_EUPED</name>
<organism evidence="2 3">
    <name type="scientific">Euphydryas editha</name>
    <name type="common">Edith's checkerspot</name>
    <dbReference type="NCBI Taxonomy" id="104508"/>
    <lineage>
        <taxon>Eukaryota</taxon>
        <taxon>Metazoa</taxon>
        <taxon>Ecdysozoa</taxon>
        <taxon>Arthropoda</taxon>
        <taxon>Hexapoda</taxon>
        <taxon>Insecta</taxon>
        <taxon>Pterygota</taxon>
        <taxon>Neoptera</taxon>
        <taxon>Endopterygota</taxon>
        <taxon>Lepidoptera</taxon>
        <taxon>Glossata</taxon>
        <taxon>Ditrysia</taxon>
        <taxon>Papilionoidea</taxon>
        <taxon>Nymphalidae</taxon>
        <taxon>Nymphalinae</taxon>
        <taxon>Euphydryas</taxon>
    </lineage>
</organism>
<evidence type="ECO:0000256" key="1">
    <source>
        <dbReference type="SAM" id="MobiDB-lite"/>
    </source>
</evidence>
<accession>A0AAU9UBZ7</accession>
<feature type="compositionally biased region" description="Basic residues" evidence="1">
    <location>
        <begin position="184"/>
        <end position="196"/>
    </location>
</feature>
<sequence length="196" mass="22759">MDFLEETLDICNSSSNMLEDITVQQVLDVVQPGCQKESEKRVLEKRGRENDSLEDEEGFVTVQKAAKRIARSNSISNNRENVEYRITITSKEILPKQFGMAKLLRSENINANKNKQNHIQEEVIEDQRINFQQSNTLTIQRDGRSYRDVVVETDVHQNMSTEEDEEEHVRQCWESQTNRTMIKSGKKKKAIKKGKD</sequence>
<comment type="caution">
    <text evidence="2">The sequence shown here is derived from an EMBL/GenBank/DDBJ whole genome shotgun (WGS) entry which is preliminary data.</text>
</comment>
<dbReference type="AlphaFoldDB" id="A0AAU9UBZ7"/>
<evidence type="ECO:0000313" key="3">
    <source>
        <dbReference type="Proteomes" id="UP001153954"/>
    </source>
</evidence>
<dbReference type="Proteomes" id="UP001153954">
    <property type="component" value="Unassembled WGS sequence"/>
</dbReference>
<proteinExistence type="predicted"/>
<protein>
    <submittedName>
        <fullName evidence="2">Uncharacterized protein</fullName>
    </submittedName>
</protein>
<feature type="region of interest" description="Disordered" evidence="1">
    <location>
        <begin position="158"/>
        <end position="196"/>
    </location>
</feature>
<evidence type="ECO:0000313" key="2">
    <source>
        <dbReference type="EMBL" id="CAH2096628.1"/>
    </source>
</evidence>